<dbReference type="Proteomes" id="UP001054854">
    <property type="component" value="Unassembled WGS sequence"/>
</dbReference>
<accession>A0ABQ3TYH2</accession>
<protein>
    <recommendedName>
        <fullName evidence="1">DUF397 domain-containing protein</fullName>
    </recommendedName>
</protein>
<reference evidence="2" key="1">
    <citation type="submission" date="2024-05" db="EMBL/GenBank/DDBJ databases">
        <title>Whole genome shotgun sequence of Streptomyces hygroscopicus NBRC 113678.</title>
        <authorList>
            <person name="Komaki H."/>
            <person name="Tamura T."/>
        </authorList>
    </citation>
    <scope>NUCLEOTIDE SEQUENCE</scope>
    <source>
        <strain evidence="2">N11-34</strain>
    </source>
</reference>
<proteinExistence type="predicted"/>
<dbReference type="Pfam" id="PF04149">
    <property type="entry name" value="DUF397"/>
    <property type="match status" value="1"/>
</dbReference>
<dbReference type="EMBL" id="BNEK01000003">
    <property type="protein sequence ID" value="GHJ28424.1"/>
    <property type="molecule type" value="Genomic_DNA"/>
</dbReference>
<dbReference type="InterPro" id="IPR007278">
    <property type="entry name" value="DUF397"/>
</dbReference>
<sequence>MEMSDIQWQKSSYSADAEGNACVELAHAPGAAVFLRESDDPDVIISTTPAALRQLMERVKAGEFDHMADR</sequence>
<name>A0ABQ3TYH2_STRHY</name>
<evidence type="ECO:0000259" key="1">
    <source>
        <dbReference type="Pfam" id="PF04149"/>
    </source>
</evidence>
<keyword evidence="3" id="KW-1185">Reference proteome</keyword>
<comment type="caution">
    <text evidence="2">The sequence shown here is derived from an EMBL/GenBank/DDBJ whole genome shotgun (WGS) entry which is preliminary data.</text>
</comment>
<gene>
    <name evidence="2" type="ORF">TPA0910_28570</name>
</gene>
<feature type="domain" description="DUF397" evidence="1">
    <location>
        <begin position="7"/>
        <end position="60"/>
    </location>
</feature>
<evidence type="ECO:0000313" key="2">
    <source>
        <dbReference type="EMBL" id="GHJ28424.1"/>
    </source>
</evidence>
<organism evidence="2 3">
    <name type="scientific">Streptomyces hygroscopicus</name>
    <dbReference type="NCBI Taxonomy" id="1912"/>
    <lineage>
        <taxon>Bacteria</taxon>
        <taxon>Bacillati</taxon>
        <taxon>Actinomycetota</taxon>
        <taxon>Actinomycetes</taxon>
        <taxon>Kitasatosporales</taxon>
        <taxon>Streptomycetaceae</taxon>
        <taxon>Streptomyces</taxon>
        <taxon>Streptomyces violaceusniger group</taxon>
    </lineage>
</organism>
<evidence type="ECO:0000313" key="3">
    <source>
        <dbReference type="Proteomes" id="UP001054854"/>
    </source>
</evidence>